<feature type="domain" description="IraD/Gp25-like" evidence="1">
    <location>
        <begin position="27"/>
        <end position="127"/>
    </location>
</feature>
<reference evidence="2 3" key="1">
    <citation type="submission" date="2020-01" db="EMBL/GenBank/DDBJ databases">
        <authorList>
            <person name="Rodrigo-Torres L."/>
            <person name="Arahal R. D."/>
            <person name="Lucena T."/>
        </authorList>
    </citation>
    <scope>NUCLEOTIDE SEQUENCE [LARGE SCALE GENOMIC DNA]</scope>
    <source>
        <strain evidence="2 3">CECT 9393</strain>
    </source>
</reference>
<dbReference type="EMBL" id="CACVBY010000019">
    <property type="protein sequence ID" value="CAA7386897.1"/>
    <property type="molecule type" value="Genomic_DNA"/>
</dbReference>
<evidence type="ECO:0000313" key="3">
    <source>
        <dbReference type="Proteomes" id="UP000445309"/>
    </source>
</evidence>
<gene>
    <name evidence="2" type="ORF">CHRY9393_01198</name>
</gene>
<name>A0A6N4XM97_9FLAO</name>
<dbReference type="SUPFAM" id="SSF160719">
    <property type="entry name" value="gpW/gp25-like"/>
    <property type="match status" value="1"/>
</dbReference>
<protein>
    <recommendedName>
        <fullName evidence="1">IraD/Gp25-like domain-containing protein</fullName>
    </recommendedName>
</protein>
<evidence type="ECO:0000313" key="2">
    <source>
        <dbReference type="EMBL" id="CAA7386897.1"/>
    </source>
</evidence>
<dbReference type="RefSeq" id="WP_162072490.1">
    <property type="nucleotide sequence ID" value="NZ_CACVBY010000019.1"/>
</dbReference>
<dbReference type="InterPro" id="IPR007048">
    <property type="entry name" value="IraD/Gp25-like"/>
</dbReference>
<sequence>MDIPNYRMPFIPSALMSEGSSIDTCDMGESIAHNIMLLITTKKGENRSDENYGNDVWNLEFDNGVTSAAWESTFITSLKKQIQEYEPRIIQPEIDAHVQIVEHTYDTKEHTEIKKKVKIAINAKMESTGERFSFTTEIFLSPMSID</sequence>
<proteinExistence type="predicted"/>
<dbReference type="Gene3D" id="3.10.450.40">
    <property type="match status" value="1"/>
</dbReference>
<dbReference type="Proteomes" id="UP000445309">
    <property type="component" value="Unassembled WGS sequence"/>
</dbReference>
<keyword evidence="3" id="KW-1185">Reference proteome</keyword>
<evidence type="ECO:0000259" key="1">
    <source>
        <dbReference type="Pfam" id="PF04965"/>
    </source>
</evidence>
<organism evidence="2 3">
    <name type="scientific">Chryseobacterium fistulae</name>
    <dbReference type="NCBI Taxonomy" id="2675058"/>
    <lineage>
        <taxon>Bacteria</taxon>
        <taxon>Pseudomonadati</taxon>
        <taxon>Bacteroidota</taxon>
        <taxon>Flavobacteriia</taxon>
        <taxon>Flavobacteriales</taxon>
        <taxon>Weeksellaceae</taxon>
        <taxon>Chryseobacterium group</taxon>
        <taxon>Chryseobacterium</taxon>
    </lineage>
</organism>
<dbReference type="Pfam" id="PF04965">
    <property type="entry name" value="GPW_gp25"/>
    <property type="match status" value="1"/>
</dbReference>
<accession>A0A6N4XM97</accession>
<dbReference type="AlphaFoldDB" id="A0A6N4XM97"/>